<sequence length="228" mass="23586">MSRGWTWSSWLSTAAAGYGVGVGMCVGFDLDMTLIDPRPGMIAAMGQLAEETGYRLDGEAFAANLGPPLDHVLREFGTPEDRIPELIARFRAIYPDVVIPRTVALPGATAALQAVRAVGGSTLVVTGKYAPNAALHVNSLAFAVDELVGDLWSTQKASALTEHGAKIYVGDHTGDIRGALAAGALAVGVETGPCSRAELLAEGADVVLGSLAEFPALLESAPAMLADQ</sequence>
<dbReference type="SUPFAM" id="SSF56784">
    <property type="entry name" value="HAD-like"/>
    <property type="match status" value="1"/>
</dbReference>
<dbReference type="InterPro" id="IPR041492">
    <property type="entry name" value="HAD_2"/>
</dbReference>
<proteinExistence type="predicted"/>
<dbReference type="InterPro" id="IPR023214">
    <property type="entry name" value="HAD_sf"/>
</dbReference>
<dbReference type="AlphaFoldDB" id="A0A1G6QBI2"/>
<dbReference type="InterPro" id="IPR023198">
    <property type="entry name" value="PGP-like_dom2"/>
</dbReference>
<dbReference type="Proteomes" id="UP000199494">
    <property type="component" value="Unassembled WGS sequence"/>
</dbReference>
<evidence type="ECO:0000313" key="2">
    <source>
        <dbReference type="Proteomes" id="UP000199494"/>
    </source>
</evidence>
<dbReference type="PANTHER" id="PTHR43434">
    <property type="entry name" value="PHOSPHOGLYCOLATE PHOSPHATASE"/>
    <property type="match status" value="1"/>
</dbReference>
<dbReference type="STRING" id="530584.SAMN05421630_104344"/>
<dbReference type="Gene3D" id="3.40.50.1000">
    <property type="entry name" value="HAD superfamily/HAD-like"/>
    <property type="match status" value="1"/>
</dbReference>
<dbReference type="PANTHER" id="PTHR43434:SF1">
    <property type="entry name" value="PHOSPHOGLYCOLATE PHOSPHATASE"/>
    <property type="match status" value="1"/>
</dbReference>
<dbReference type="GO" id="GO:0006281">
    <property type="term" value="P:DNA repair"/>
    <property type="evidence" value="ECO:0007669"/>
    <property type="project" value="TreeGrafter"/>
</dbReference>
<dbReference type="GO" id="GO:0005829">
    <property type="term" value="C:cytosol"/>
    <property type="evidence" value="ECO:0007669"/>
    <property type="project" value="TreeGrafter"/>
</dbReference>
<organism evidence="1 2">
    <name type="scientific">Prauserella marina</name>
    <dbReference type="NCBI Taxonomy" id="530584"/>
    <lineage>
        <taxon>Bacteria</taxon>
        <taxon>Bacillati</taxon>
        <taxon>Actinomycetota</taxon>
        <taxon>Actinomycetes</taxon>
        <taxon>Pseudonocardiales</taxon>
        <taxon>Pseudonocardiaceae</taxon>
        <taxon>Prauserella</taxon>
    </lineage>
</organism>
<accession>A0A1G6QBI2</accession>
<dbReference type="GO" id="GO:0008967">
    <property type="term" value="F:phosphoglycolate phosphatase activity"/>
    <property type="evidence" value="ECO:0007669"/>
    <property type="project" value="TreeGrafter"/>
</dbReference>
<dbReference type="InterPro" id="IPR036412">
    <property type="entry name" value="HAD-like_sf"/>
</dbReference>
<gene>
    <name evidence="1" type="ORF">SAMN05421630_104344</name>
</gene>
<keyword evidence="2" id="KW-1185">Reference proteome</keyword>
<dbReference type="InterPro" id="IPR050155">
    <property type="entry name" value="HAD-like_hydrolase_sf"/>
</dbReference>
<reference evidence="1 2" key="1">
    <citation type="submission" date="2016-10" db="EMBL/GenBank/DDBJ databases">
        <authorList>
            <person name="de Groot N.N."/>
        </authorList>
    </citation>
    <scope>NUCLEOTIDE SEQUENCE [LARGE SCALE GENOMIC DNA]</scope>
    <source>
        <strain evidence="1 2">CGMCC 4.5506</strain>
    </source>
</reference>
<name>A0A1G6QBI2_9PSEU</name>
<evidence type="ECO:0000313" key="1">
    <source>
        <dbReference type="EMBL" id="SDC89852.1"/>
    </source>
</evidence>
<dbReference type="EMBL" id="FMZE01000004">
    <property type="protein sequence ID" value="SDC89852.1"/>
    <property type="molecule type" value="Genomic_DNA"/>
</dbReference>
<dbReference type="Gene3D" id="1.10.150.240">
    <property type="entry name" value="Putative phosphatase, domain 2"/>
    <property type="match status" value="1"/>
</dbReference>
<protein>
    <submittedName>
        <fullName evidence="1">Phosphoglycolate phosphatase</fullName>
    </submittedName>
</protein>
<dbReference type="Pfam" id="PF13419">
    <property type="entry name" value="HAD_2"/>
    <property type="match status" value="1"/>
</dbReference>